<reference evidence="3" key="1">
    <citation type="journal article" date="2018" name="Nat. Microbiol.">
        <title>Leveraging single-cell genomics to expand the fungal tree of life.</title>
        <authorList>
            <person name="Ahrendt S.R."/>
            <person name="Quandt C.A."/>
            <person name="Ciobanu D."/>
            <person name="Clum A."/>
            <person name="Salamov A."/>
            <person name="Andreopoulos B."/>
            <person name="Cheng J.F."/>
            <person name="Woyke T."/>
            <person name="Pelin A."/>
            <person name="Henrissat B."/>
            <person name="Reynolds N.K."/>
            <person name="Benny G.L."/>
            <person name="Smith M.E."/>
            <person name="James T.Y."/>
            <person name="Grigoriev I.V."/>
        </authorList>
    </citation>
    <scope>NUCLEOTIDE SEQUENCE [LARGE SCALE GENOMIC DNA]</scope>
    <source>
        <strain evidence="3">RSA 1356</strain>
    </source>
</reference>
<feature type="binding site" evidence="1">
    <location>
        <position position="158"/>
    </location>
    <ligand>
        <name>Zn(2+)</name>
        <dbReference type="ChEBI" id="CHEBI:29105"/>
    </ligand>
</feature>
<dbReference type="SUPFAM" id="SSF101152">
    <property type="entry name" value="Mob1/phocein"/>
    <property type="match status" value="1"/>
</dbReference>
<gene>
    <name evidence="2" type="ORF">THASP1DRAFT_34017</name>
</gene>
<dbReference type="Pfam" id="PF03637">
    <property type="entry name" value="Mob1_phocein"/>
    <property type="match status" value="1"/>
</dbReference>
<keyword evidence="1" id="KW-0862">Zinc</keyword>
<accession>A0A4P9XYJ1</accession>
<keyword evidence="3" id="KW-1185">Reference proteome</keyword>
<sequence length="208" mass="23783">MYIVFGLGRDSSKRAHQLYRFAKVTLGPDCLQKAVKLPSGEDKREWIAVHAADFYTQTSLLYSTITEFCTVRDCPVMSAGDKYQYRWLETGPLGTPRAVALSAPEYVDNVMRWGRRVIDDPHLFPNQPGAPFVRTFLSTVRTLFKRLFRVYAHIYHAHFDAVLALSEEAHLNTSFKHFVLFAREFDLLDTKELRPVADLITLLTGTPV</sequence>
<name>A0A4P9XYJ1_9FUNG</name>
<protein>
    <submittedName>
        <fullName evidence="2">Mob1/phocein</fullName>
    </submittedName>
</protein>
<dbReference type="AlphaFoldDB" id="A0A4P9XYJ1"/>
<feature type="binding site" evidence="1">
    <location>
        <position position="74"/>
    </location>
    <ligand>
        <name>Zn(2+)</name>
        <dbReference type="ChEBI" id="CHEBI:29105"/>
    </ligand>
</feature>
<evidence type="ECO:0000256" key="1">
    <source>
        <dbReference type="PIRSR" id="PIRSR605301-1"/>
    </source>
</evidence>
<feature type="binding site" evidence="1">
    <location>
        <position position="69"/>
    </location>
    <ligand>
        <name>Zn(2+)</name>
        <dbReference type="ChEBI" id="CHEBI:29105"/>
    </ligand>
</feature>
<dbReference type="Proteomes" id="UP000271241">
    <property type="component" value="Unassembled WGS sequence"/>
</dbReference>
<dbReference type="SMART" id="SM01388">
    <property type="entry name" value="Mob1_phocein"/>
    <property type="match status" value="1"/>
</dbReference>
<dbReference type="InterPro" id="IPR005301">
    <property type="entry name" value="MOB_kinase_act_fam"/>
</dbReference>
<feature type="binding site" evidence="1">
    <location>
        <position position="153"/>
    </location>
    <ligand>
        <name>Zn(2+)</name>
        <dbReference type="ChEBI" id="CHEBI:29105"/>
    </ligand>
</feature>
<dbReference type="STRING" id="78915.A0A4P9XYJ1"/>
<organism evidence="2 3">
    <name type="scientific">Thamnocephalis sphaerospora</name>
    <dbReference type="NCBI Taxonomy" id="78915"/>
    <lineage>
        <taxon>Eukaryota</taxon>
        <taxon>Fungi</taxon>
        <taxon>Fungi incertae sedis</taxon>
        <taxon>Zoopagomycota</taxon>
        <taxon>Zoopagomycotina</taxon>
        <taxon>Zoopagomycetes</taxon>
        <taxon>Zoopagales</taxon>
        <taxon>Sigmoideomycetaceae</taxon>
        <taxon>Thamnocephalis</taxon>
    </lineage>
</organism>
<proteinExistence type="predicted"/>
<keyword evidence="1" id="KW-0479">Metal-binding</keyword>
<evidence type="ECO:0000313" key="2">
    <source>
        <dbReference type="EMBL" id="RKP10771.1"/>
    </source>
</evidence>
<dbReference type="Gene3D" id="1.20.140.30">
    <property type="entry name" value="MOB kinase activator"/>
    <property type="match status" value="1"/>
</dbReference>
<dbReference type="EMBL" id="KZ992437">
    <property type="protein sequence ID" value="RKP10771.1"/>
    <property type="molecule type" value="Genomic_DNA"/>
</dbReference>
<dbReference type="PANTHER" id="PTHR22599">
    <property type="entry name" value="MPS ONE BINDER KINASE ACTIVATOR-LIKE MOB"/>
    <property type="match status" value="1"/>
</dbReference>
<dbReference type="InterPro" id="IPR036703">
    <property type="entry name" value="MOB_kinase_act_sf"/>
</dbReference>
<dbReference type="OrthoDB" id="8170117at2759"/>
<evidence type="ECO:0000313" key="3">
    <source>
        <dbReference type="Proteomes" id="UP000271241"/>
    </source>
</evidence>